<gene>
    <name evidence="1" type="ORF">J2X87_004388</name>
</gene>
<evidence type="ECO:0000313" key="2">
    <source>
        <dbReference type="Proteomes" id="UP001259420"/>
    </source>
</evidence>
<proteinExistence type="predicted"/>
<comment type="caution">
    <text evidence="1">The sequence shown here is derived from an EMBL/GenBank/DDBJ whole genome shotgun (WGS) entry which is preliminary data.</text>
</comment>
<organism evidence="1 2">
    <name type="scientific">Pseudomonas synxantha</name>
    <dbReference type="NCBI Taxonomy" id="47883"/>
    <lineage>
        <taxon>Bacteria</taxon>
        <taxon>Pseudomonadati</taxon>
        <taxon>Pseudomonadota</taxon>
        <taxon>Gammaproteobacteria</taxon>
        <taxon>Pseudomonadales</taxon>
        <taxon>Pseudomonadaceae</taxon>
        <taxon>Pseudomonas</taxon>
    </lineage>
</organism>
<name>A0ACC6JRY0_9PSED</name>
<dbReference type="EMBL" id="JAVDSD010000011">
    <property type="protein sequence ID" value="MDR6609288.1"/>
    <property type="molecule type" value="Genomic_DNA"/>
</dbReference>
<evidence type="ECO:0000313" key="1">
    <source>
        <dbReference type="EMBL" id="MDR6609288.1"/>
    </source>
</evidence>
<reference evidence="1" key="1">
    <citation type="submission" date="2023-07" db="EMBL/GenBank/DDBJ databases">
        <title>Sorghum-associated microbial communities from plants grown in Nebraska, USA.</title>
        <authorList>
            <person name="Schachtman D."/>
        </authorList>
    </citation>
    <scope>NUCLEOTIDE SEQUENCE</scope>
    <source>
        <strain evidence="1">BE46</strain>
    </source>
</reference>
<keyword evidence="2" id="KW-1185">Reference proteome</keyword>
<dbReference type="Proteomes" id="UP001259420">
    <property type="component" value="Unassembled WGS sequence"/>
</dbReference>
<protein>
    <submittedName>
        <fullName evidence="1">Uncharacterized protein</fullName>
    </submittedName>
</protein>
<accession>A0ACC6JRY0</accession>
<sequence length="116" mass="13272">MPLIHCFVRLEMLIVKAQMELSGHALQIENFESARSVVTDMNRKTVKSKHAEGVTFDTHVIANPTNPKEWIVFFKKDAGRSYFLVDDNEEVESFGHLDDLIAELRDLGLKTAEIHF</sequence>